<dbReference type="SMART" id="SM00563">
    <property type="entry name" value="PlsC"/>
    <property type="match status" value="1"/>
</dbReference>
<evidence type="ECO:0000313" key="5">
    <source>
        <dbReference type="EMBL" id="QLY39653.1"/>
    </source>
</evidence>
<dbReference type="AlphaFoldDB" id="A0A7L6N091"/>
<dbReference type="KEGG" id="tbk:HF295_01755"/>
<gene>
    <name evidence="5" type="ORF">HF295_01755</name>
</gene>
<dbReference type="GO" id="GO:0003841">
    <property type="term" value="F:1-acylglycerol-3-phosphate O-acyltransferase activity"/>
    <property type="evidence" value="ECO:0007669"/>
    <property type="project" value="TreeGrafter"/>
</dbReference>
<dbReference type="PANTHER" id="PTHR10434">
    <property type="entry name" value="1-ACYL-SN-GLYCEROL-3-PHOSPHATE ACYLTRANSFERASE"/>
    <property type="match status" value="1"/>
</dbReference>
<keyword evidence="3" id="KW-0472">Membrane</keyword>
<proteinExistence type="predicted"/>
<protein>
    <submittedName>
        <fullName evidence="5">1-acyl-sn-glycerol-3-phosphate acyltransferase</fullName>
    </submittedName>
</protein>
<keyword evidence="1 5" id="KW-0808">Transferase</keyword>
<feature type="domain" description="Phospholipid/glycerol acyltransferase" evidence="4">
    <location>
        <begin position="108"/>
        <end position="223"/>
    </location>
</feature>
<organism evidence="5 6">
    <name type="scientific">Hujiaoplasma nucleasis</name>
    <dbReference type="NCBI Taxonomy" id="2725268"/>
    <lineage>
        <taxon>Bacteria</taxon>
        <taxon>Bacillati</taxon>
        <taxon>Mycoplasmatota</taxon>
        <taxon>Mollicutes</taxon>
        <taxon>Candidatus Izemoplasmatales</taxon>
        <taxon>Hujiaoplasmataceae</taxon>
        <taxon>Hujiaoplasma</taxon>
    </lineage>
</organism>
<keyword evidence="2 5" id="KW-0012">Acyltransferase</keyword>
<dbReference type="RefSeq" id="WP_312032131.1">
    <property type="nucleotide sequence ID" value="NZ_CP051151.1"/>
</dbReference>
<feature type="transmembrane region" description="Helical" evidence="3">
    <location>
        <begin position="32"/>
        <end position="62"/>
    </location>
</feature>
<name>A0A7L6N091_9MOLU</name>
<reference evidence="5 6" key="1">
    <citation type="submission" date="2020-04" db="EMBL/GenBank/DDBJ databases">
        <authorList>
            <person name="Zheng R.K."/>
            <person name="Sun C.M."/>
        </authorList>
    </citation>
    <scope>NUCLEOTIDE SEQUENCE [LARGE SCALE GENOMIC DNA]</scope>
    <source>
        <strain evidence="6">zrk29</strain>
    </source>
</reference>
<dbReference type="EMBL" id="CP051151">
    <property type="protein sequence ID" value="QLY39653.1"/>
    <property type="molecule type" value="Genomic_DNA"/>
</dbReference>
<evidence type="ECO:0000256" key="1">
    <source>
        <dbReference type="ARBA" id="ARBA00022679"/>
    </source>
</evidence>
<dbReference type="Pfam" id="PF01553">
    <property type="entry name" value="Acyltransferase"/>
    <property type="match status" value="1"/>
</dbReference>
<dbReference type="SUPFAM" id="SSF69593">
    <property type="entry name" value="Glycerol-3-phosphate (1)-acyltransferase"/>
    <property type="match status" value="1"/>
</dbReference>
<evidence type="ECO:0000313" key="6">
    <source>
        <dbReference type="Proteomes" id="UP000512167"/>
    </source>
</evidence>
<dbReference type="PANTHER" id="PTHR10434:SF66">
    <property type="entry name" value="PHOSPHOLIPID_GLYCEROL ACYLTRANSFERASE DOMAIN-CONTAINING PROTEIN"/>
    <property type="match status" value="1"/>
</dbReference>
<evidence type="ECO:0000256" key="3">
    <source>
        <dbReference type="SAM" id="Phobius"/>
    </source>
</evidence>
<keyword evidence="3" id="KW-0812">Transmembrane</keyword>
<keyword evidence="6" id="KW-1185">Reference proteome</keyword>
<dbReference type="Proteomes" id="UP000512167">
    <property type="component" value="Chromosome"/>
</dbReference>
<evidence type="ECO:0000256" key="2">
    <source>
        <dbReference type="ARBA" id="ARBA00023315"/>
    </source>
</evidence>
<accession>A0A7L6N091</accession>
<dbReference type="InterPro" id="IPR002123">
    <property type="entry name" value="Plipid/glycerol_acylTrfase"/>
</dbReference>
<keyword evidence="3" id="KW-1133">Transmembrane helix</keyword>
<dbReference type="CDD" id="cd07989">
    <property type="entry name" value="LPLAT_AGPAT-like"/>
    <property type="match status" value="1"/>
</dbReference>
<dbReference type="GO" id="GO:0006654">
    <property type="term" value="P:phosphatidic acid biosynthetic process"/>
    <property type="evidence" value="ECO:0007669"/>
    <property type="project" value="TreeGrafter"/>
</dbReference>
<evidence type="ECO:0000259" key="4">
    <source>
        <dbReference type="SMART" id="SM00563"/>
    </source>
</evidence>
<sequence>MKGTNMIAIFQIILSLLLSLLYTIVYVDFQSIISIISIIGAYLAINIIYILLVIIIFIILVYTTEKVDKASIWKHNLLMTFSNYFFCSLLRVKPIVKGLENLPKNSNFVLYANHIEYNDPFYIKMFYKNSSLTYVSKEPLFKYPVLKNLLHGIGAIPIGKLADRKSLEAILQAIKTVKSGQPIGIFPEGKRSYSNNMGAFKPGAFKVAQKAEADISLVAIYNFHEINRRKIRIKKVKVYLTILPLIKYEDIKGLDTVTISDMAYQLINQELDNYKRTFKE</sequence>
<feature type="transmembrane region" description="Helical" evidence="3">
    <location>
        <begin position="7"/>
        <end position="26"/>
    </location>
</feature>